<dbReference type="STRING" id="55952.BU52_01635"/>
<evidence type="ECO:0000256" key="1">
    <source>
        <dbReference type="SAM" id="MobiDB-lite"/>
    </source>
</evidence>
<feature type="region of interest" description="Disordered" evidence="1">
    <location>
        <begin position="82"/>
        <end position="108"/>
    </location>
</feature>
<comment type="caution">
    <text evidence="2">The sequence shown here is derived from an EMBL/GenBank/DDBJ whole genome shotgun (WGS) entry which is preliminary data.</text>
</comment>
<proteinExistence type="predicted"/>
<sequence>MKVPHVDPTHLVELALGNGVSHDDASALQHIAVCPSCWEELSLMTRIVDAARGIEEPDLPTAPPDRVWQRITEELACTRTPAAPAPAAPLCGHRPASTSPRTGPVPDARQRRAGVALGLASGLAALWWWHRTRSARCPARDG</sequence>
<name>A0A081XZ04_STRTO</name>
<dbReference type="AlphaFoldDB" id="A0A081XZ04"/>
<dbReference type="Proteomes" id="UP000028341">
    <property type="component" value="Unassembled WGS sequence"/>
</dbReference>
<organism evidence="2 3">
    <name type="scientific">Streptomyces toyocaensis</name>
    <dbReference type="NCBI Taxonomy" id="55952"/>
    <lineage>
        <taxon>Bacteria</taxon>
        <taxon>Bacillati</taxon>
        <taxon>Actinomycetota</taxon>
        <taxon>Actinomycetes</taxon>
        <taxon>Kitasatosporales</taxon>
        <taxon>Streptomycetaceae</taxon>
        <taxon>Streptomyces</taxon>
    </lineage>
</organism>
<protein>
    <recommendedName>
        <fullName evidence="4">Zinc-finger domain-containing protein</fullName>
    </recommendedName>
</protein>
<keyword evidence="3" id="KW-1185">Reference proteome</keyword>
<gene>
    <name evidence="2" type="ORF">BU52_01635</name>
</gene>
<evidence type="ECO:0008006" key="4">
    <source>
        <dbReference type="Google" id="ProtNLM"/>
    </source>
</evidence>
<evidence type="ECO:0000313" key="3">
    <source>
        <dbReference type="Proteomes" id="UP000028341"/>
    </source>
</evidence>
<accession>A0A081XZ04</accession>
<evidence type="ECO:0000313" key="2">
    <source>
        <dbReference type="EMBL" id="KES08777.1"/>
    </source>
</evidence>
<dbReference type="eggNOG" id="ENOG5031VCA">
    <property type="taxonomic scope" value="Bacteria"/>
</dbReference>
<dbReference type="EMBL" id="JFCB01000001">
    <property type="protein sequence ID" value="KES08777.1"/>
    <property type="molecule type" value="Genomic_DNA"/>
</dbReference>
<reference evidence="2 3" key="1">
    <citation type="submission" date="2014-02" db="EMBL/GenBank/DDBJ databases">
        <title>The genome announcement of Streptomyces toyocaensis NRRL15009.</title>
        <authorList>
            <person name="Hong H.-J."/>
            <person name="Kwun M.J."/>
        </authorList>
    </citation>
    <scope>NUCLEOTIDE SEQUENCE [LARGE SCALE GENOMIC DNA]</scope>
    <source>
        <strain evidence="2 3">NRRL 15009</strain>
    </source>
</reference>